<dbReference type="AlphaFoldDB" id="A0A3N4JF78"/>
<sequence>RRCLSVLGKQTFKASPTGGSGSMRRKKYTFDAKEKPEKPDYVTTRIFYVNAGTPSSFVMTIL</sequence>
<feature type="non-terminal residue" evidence="1">
    <location>
        <position position="1"/>
    </location>
</feature>
<accession>A0A3N4JF78</accession>
<protein>
    <submittedName>
        <fullName evidence="1">Uncharacterized protein</fullName>
    </submittedName>
</protein>
<proteinExistence type="predicted"/>
<gene>
    <name evidence="1" type="ORF">L873DRAFT_1810741</name>
</gene>
<dbReference type="Proteomes" id="UP000276215">
    <property type="component" value="Unassembled WGS sequence"/>
</dbReference>
<evidence type="ECO:0000313" key="2">
    <source>
        <dbReference type="Proteomes" id="UP000276215"/>
    </source>
</evidence>
<evidence type="ECO:0000313" key="1">
    <source>
        <dbReference type="EMBL" id="RPA96919.1"/>
    </source>
</evidence>
<dbReference type="EMBL" id="ML120410">
    <property type="protein sequence ID" value="RPA96919.1"/>
    <property type="molecule type" value="Genomic_DNA"/>
</dbReference>
<organism evidence="1 2">
    <name type="scientific">Choiromyces venosus 120613-1</name>
    <dbReference type="NCBI Taxonomy" id="1336337"/>
    <lineage>
        <taxon>Eukaryota</taxon>
        <taxon>Fungi</taxon>
        <taxon>Dikarya</taxon>
        <taxon>Ascomycota</taxon>
        <taxon>Pezizomycotina</taxon>
        <taxon>Pezizomycetes</taxon>
        <taxon>Pezizales</taxon>
        <taxon>Tuberaceae</taxon>
        <taxon>Choiromyces</taxon>
    </lineage>
</organism>
<reference evidence="1 2" key="1">
    <citation type="journal article" date="2018" name="Nat. Ecol. Evol.">
        <title>Pezizomycetes genomes reveal the molecular basis of ectomycorrhizal truffle lifestyle.</title>
        <authorList>
            <person name="Murat C."/>
            <person name="Payen T."/>
            <person name="Noel B."/>
            <person name="Kuo A."/>
            <person name="Morin E."/>
            <person name="Chen J."/>
            <person name="Kohler A."/>
            <person name="Krizsan K."/>
            <person name="Balestrini R."/>
            <person name="Da Silva C."/>
            <person name="Montanini B."/>
            <person name="Hainaut M."/>
            <person name="Levati E."/>
            <person name="Barry K.W."/>
            <person name="Belfiori B."/>
            <person name="Cichocki N."/>
            <person name="Clum A."/>
            <person name="Dockter R.B."/>
            <person name="Fauchery L."/>
            <person name="Guy J."/>
            <person name="Iotti M."/>
            <person name="Le Tacon F."/>
            <person name="Lindquist E.A."/>
            <person name="Lipzen A."/>
            <person name="Malagnac F."/>
            <person name="Mello A."/>
            <person name="Molinier V."/>
            <person name="Miyauchi S."/>
            <person name="Poulain J."/>
            <person name="Riccioni C."/>
            <person name="Rubini A."/>
            <person name="Sitrit Y."/>
            <person name="Splivallo R."/>
            <person name="Traeger S."/>
            <person name="Wang M."/>
            <person name="Zifcakova L."/>
            <person name="Wipf D."/>
            <person name="Zambonelli A."/>
            <person name="Paolocci F."/>
            <person name="Nowrousian M."/>
            <person name="Ottonello S."/>
            <person name="Baldrian P."/>
            <person name="Spatafora J.W."/>
            <person name="Henrissat B."/>
            <person name="Nagy L.G."/>
            <person name="Aury J.M."/>
            <person name="Wincker P."/>
            <person name="Grigoriev I.V."/>
            <person name="Bonfante P."/>
            <person name="Martin F.M."/>
        </authorList>
    </citation>
    <scope>NUCLEOTIDE SEQUENCE [LARGE SCALE GENOMIC DNA]</scope>
    <source>
        <strain evidence="1 2">120613-1</strain>
    </source>
</reference>
<keyword evidence="2" id="KW-1185">Reference proteome</keyword>
<name>A0A3N4JF78_9PEZI</name>